<dbReference type="InterPro" id="IPR009051">
    <property type="entry name" value="Helical_ferredxn"/>
</dbReference>
<evidence type="ECO:0000256" key="2">
    <source>
        <dbReference type="ARBA" id="ARBA00001966"/>
    </source>
</evidence>
<dbReference type="RefSeq" id="WP_084052711.1">
    <property type="nucleotide sequence ID" value="NZ_FWWT01000014.1"/>
</dbReference>
<dbReference type="GO" id="GO:0009055">
    <property type="term" value="F:electron transfer activity"/>
    <property type="evidence" value="ECO:0007669"/>
    <property type="project" value="InterPro"/>
</dbReference>
<dbReference type="GO" id="GO:0046872">
    <property type="term" value="F:metal ion binding"/>
    <property type="evidence" value="ECO:0007669"/>
    <property type="project" value="UniProtKB-KW"/>
</dbReference>
<comment type="cofactor">
    <cofactor evidence="2">
        <name>[4Fe-4S] cluster</name>
        <dbReference type="ChEBI" id="CHEBI:49883"/>
    </cofactor>
</comment>
<dbReference type="OrthoDB" id="9804391at2"/>
<feature type="domain" description="4Fe-4S ferredoxin-type" evidence="14">
    <location>
        <begin position="136"/>
        <end position="166"/>
    </location>
</feature>
<dbReference type="PANTHER" id="PTHR11921">
    <property type="entry name" value="SUCCINATE DEHYDROGENASE IRON-SULFUR PROTEIN"/>
    <property type="match status" value="1"/>
</dbReference>
<evidence type="ECO:0000256" key="1">
    <source>
        <dbReference type="ARBA" id="ARBA00001927"/>
    </source>
</evidence>
<keyword evidence="11" id="KW-0411">Iron-sulfur</keyword>
<accession>A0A1W1V3I8</accession>
<dbReference type="PANTHER" id="PTHR11921:SF29">
    <property type="entry name" value="SUCCINATE DEHYDROGENASE [UBIQUINONE] IRON-SULFUR SUBUNIT, MITOCHONDRIAL"/>
    <property type="match status" value="1"/>
</dbReference>
<dbReference type="InterPro" id="IPR012675">
    <property type="entry name" value="Beta-grasp_dom_sf"/>
</dbReference>
<dbReference type="GO" id="GO:0051538">
    <property type="term" value="F:3 iron, 4 sulfur cluster binding"/>
    <property type="evidence" value="ECO:0007669"/>
    <property type="project" value="UniProtKB-KW"/>
</dbReference>
<dbReference type="InterPro" id="IPR017900">
    <property type="entry name" value="4Fe4S_Fe_S_CS"/>
</dbReference>
<dbReference type="PROSITE" id="PS00197">
    <property type="entry name" value="2FE2S_FER_1"/>
    <property type="match status" value="1"/>
</dbReference>
<keyword evidence="5" id="KW-0004">4Fe-4S</keyword>
<dbReference type="InterPro" id="IPR050573">
    <property type="entry name" value="SDH/FRD_Iron-Sulfur"/>
</dbReference>
<dbReference type="Proteomes" id="UP000192731">
    <property type="component" value="Unassembled WGS sequence"/>
</dbReference>
<dbReference type="Pfam" id="PF13183">
    <property type="entry name" value="Fer4_8"/>
    <property type="match status" value="1"/>
</dbReference>
<dbReference type="EC" id="1.3.5.1" evidence="4"/>
<evidence type="ECO:0000256" key="11">
    <source>
        <dbReference type="ARBA" id="ARBA00023014"/>
    </source>
</evidence>
<dbReference type="InterPro" id="IPR004489">
    <property type="entry name" value="Succ_DH/fum_Rdtase_Fe-S"/>
</dbReference>
<evidence type="ECO:0000256" key="6">
    <source>
        <dbReference type="ARBA" id="ARBA00022532"/>
    </source>
</evidence>
<feature type="domain" description="4Fe-4S ferredoxin-type" evidence="14">
    <location>
        <begin position="191"/>
        <end position="221"/>
    </location>
</feature>
<dbReference type="InterPro" id="IPR017896">
    <property type="entry name" value="4Fe4S_Fe-S-bd"/>
</dbReference>
<reference evidence="15 16" key="1">
    <citation type="submission" date="2017-04" db="EMBL/GenBank/DDBJ databases">
        <authorList>
            <person name="Afonso C.L."/>
            <person name="Miller P.J."/>
            <person name="Scott M.A."/>
            <person name="Spackman E."/>
            <person name="Goraichik I."/>
            <person name="Dimitrov K.M."/>
            <person name="Suarez D.L."/>
            <person name="Swayne D.E."/>
        </authorList>
    </citation>
    <scope>NUCLEOTIDE SEQUENCE [LARGE SCALE GENOMIC DNA]</scope>
    <source>
        <strain evidence="15 16">DSM 11270</strain>
    </source>
</reference>
<comment type="cofactor">
    <cofactor evidence="1">
        <name>[3Fe-4S] cluster</name>
        <dbReference type="ChEBI" id="CHEBI:21137"/>
    </cofactor>
</comment>
<evidence type="ECO:0000313" key="15">
    <source>
        <dbReference type="EMBL" id="SMB87611.1"/>
    </source>
</evidence>
<evidence type="ECO:0000313" key="16">
    <source>
        <dbReference type="Proteomes" id="UP000192731"/>
    </source>
</evidence>
<dbReference type="EMBL" id="FWWT01000014">
    <property type="protein sequence ID" value="SMB87611.1"/>
    <property type="molecule type" value="Genomic_DNA"/>
</dbReference>
<evidence type="ECO:0000256" key="12">
    <source>
        <dbReference type="ARBA" id="ARBA00023291"/>
    </source>
</evidence>
<evidence type="ECO:0000256" key="8">
    <source>
        <dbReference type="ARBA" id="ARBA00022723"/>
    </source>
</evidence>
<dbReference type="NCBIfam" id="TIGR00384">
    <property type="entry name" value="dhsB"/>
    <property type="match status" value="1"/>
</dbReference>
<evidence type="ECO:0000256" key="7">
    <source>
        <dbReference type="ARBA" id="ARBA00022714"/>
    </source>
</evidence>
<dbReference type="SUPFAM" id="SSF54292">
    <property type="entry name" value="2Fe-2S ferredoxin-like"/>
    <property type="match status" value="1"/>
</dbReference>
<dbReference type="InterPro" id="IPR036010">
    <property type="entry name" value="2Fe-2S_ferredoxin-like_sf"/>
</dbReference>
<dbReference type="AlphaFoldDB" id="A0A1W1V3I8"/>
<evidence type="ECO:0000256" key="5">
    <source>
        <dbReference type="ARBA" id="ARBA00022485"/>
    </source>
</evidence>
<comment type="similarity">
    <text evidence="3">Belongs to the succinate dehydrogenase/fumarate reductase iron-sulfur protein family.</text>
</comment>
<keyword evidence="6" id="KW-0816">Tricarboxylic acid cycle</keyword>
<dbReference type="GO" id="GO:0008177">
    <property type="term" value="F:succinate dehydrogenase (quinone) activity"/>
    <property type="evidence" value="ECO:0007669"/>
    <property type="project" value="UniProtKB-EC"/>
</dbReference>
<dbReference type="STRING" id="656914.SAMN00017405_1728"/>
<keyword evidence="9" id="KW-0560">Oxidoreductase</keyword>
<dbReference type="Gene3D" id="1.10.1060.10">
    <property type="entry name" value="Alpha-helical ferredoxin"/>
    <property type="match status" value="1"/>
</dbReference>
<protein>
    <recommendedName>
        <fullName evidence="4">succinate dehydrogenase</fullName>
        <ecNumber evidence="4">1.3.5.1</ecNumber>
    </recommendedName>
</protein>
<evidence type="ECO:0000259" key="14">
    <source>
        <dbReference type="PROSITE" id="PS51379"/>
    </source>
</evidence>
<dbReference type="Gene3D" id="3.10.20.30">
    <property type="match status" value="1"/>
</dbReference>
<dbReference type="PROSITE" id="PS00198">
    <property type="entry name" value="4FE4S_FER_1"/>
    <property type="match status" value="1"/>
</dbReference>
<keyword evidence="16" id="KW-1185">Reference proteome</keyword>
<evidence type="ECO:0000256" key="13">
    <source>
        <dbReference type="ARBA" id="ARBA00034078"/>
    </source>
</evidence>
<keyword evidence="10" id="KW-0408">Iron</keyword>
<sequence length="313" mass="35702">MKNIIYKIRRYDGEKEWDQEYKIPYEKGKTVLWGLINIRETQDNTLNFTSACRSAICGSCGVIVNGVAVLACKTSIDEFLNTFKTDTLYIEPLKNFNIVRDLVVDWDPKFERLKGVKPWLVKNNNDSSSHEQSAVDFLKISNPTDCILCGICASECGQLSINIKGFLDPFIYSKAYRYIEDSRDEEEGEHLDYALDVGLWKCIKCMQCMAKCPKAVKPADHISGLRKKSMDMGYLKNTGARHAYAFFNDIKRDGRLNETTLPIKTDGLFYNIKRVPFALRLLRKGKIKIAIPKPVIGIEGVKKIYELARKEGN</sequence>
<evidence type="ECO:0000256" key="3">
    <source>
        <dbReference type="ARBA" id="ARBA00009433"/>
    </source>
</evidence>
<evidence type="ECO:0000256" key="4">
    <source>
        <dbReference type="ARBA" id="ARBA00012792"/>
    </source>
</evidence>
<dbReference type="Pfam" id="PF13085">
    <property type="entry name" value="Fer2_3"/>
    <property type="match status" value="1"/>
</dbReference>
<dbReference type="GO" id="GO:0006099">
    <property type="term" value="P:tricarboxylic acid cycle"/>
    <property type="evidence" value="ECO:0007669"/>
    <property type="project" value="UniProtKB-KW"/>
</dbReference>
<organism evidence="15 16">
    <name type="scientific">Desulfonispora thiosulfatigenes DSM 11270</name>
    <dbReference type="NCBI Taxonomy" id="656914"/>
    <lineage>
        <taxon>Bacteria</taxon>
        <taxon>Bacillati</taxon>
        <taxon>Bacillota</taxon>
        <taxon>Clostridia</taxon>
        <taxon>Eubacteriales</taxon>
        <taxon>Peptococcaceae</taxon>
        <taxon>Desulfonispora</taxon>
    </lineage>
</organism>
<dbReference type="GO" id="GO:0022904">
    <property type="term" value="P:respiratory electron transport chain"/>
    <property type="evidence" value="ECO:0007669"/>
    <property type="project" value="TreeGrafter"/>
</dbReference>
<keyword evidence="7" id="KW-0001">2Fe-2S</keyword>
<comment type="cofactor">
    <cofactor evidence="13">
        <name>[2Fe-2S] cluster</name>
        <dbReference type="ChEBI" id="CHEBI:190135"/>
    </cofactor>
</comment>
<dbReference type="GO" id="GO:0051539">
    <property type="term" value="F:4 iron, 4 sulfur cluster binding"/>
    <property type="evidence" value="ECO:0007669"/>
    <property type="project" value="UniProtKB-KW"/>
</dbReference>
<dbReference type="InterPro" id="IPR006058">
    <property type="entry name" value="2Fe2S_fd_BS"/>
</dbReference>
<dbReference type="SUPFAM" id="SSF46548">
    <property type="entry name" value="alpha-helical ferredoxin"/>
    <property type="match status" value="1"/>
</dbReference>
<keyword evidence="12" id="KW-0003">3Fe-4S</keyword>
<name>A0A1W1V3I8_DESTI</name>
<keyword evidence="8" id="KW-0479">Metal-binding</keyword>
<proteinExistence type="inferred from homology"/>
<gene>
    <name evidence="15" type="ORF">SAMN00017405_1728</name>
</gene>
<evidence type="ECO:0000256" key="9">
    <source>
        <dbReference type="ARBA" id="ARBA00023002"/>
    </source>
</evidence>
<evidence type="ECO:0000256" key="10">
    <source>
        <dbReference type="ARBA" id="ARBA00023004"/>
    </source>
</evidence>
<dbReference type="PROSITE" id="PS51379">
    <property type="entry name" value="4FE4S_FER_2"/>
    <property type="match status" value="2"/>
</dbReference>
<dbReference type="InterPro" id="IPR025192">
    <property type="entry name" value="Succ_DH/fum_Rdtase_N"/>
</dbReference>
<dbReference type="GO" id="GO:0051537">
    <property type="term" value="F:2 iron, 2 sulfur cluster binding"/>
    <property type="evidence" value="ECO:0007669"/>
    <property type="project" value="UniProtKB-KW"/>
</dbReference>